<protein>
    <recommendedName>
        <fullName evidence="4">Protein kinase domain-containing protein</fullName>
    </recommendedName>
</protein>
<keyword evidence="3" id="KW-1185">Reference proteome</keyword>
<gene>
    <name evidence="2" type="ORF">PDM29_06365</name>
</gene>
<evidence type="ECO:0000313" key="3">
    <source>
        <dbReference type="Proteomes" id="UP001302072"/>
    </source>
</evidence>
<dbReference type="EMBL" id="CP115541">
    <property type="protein sequence ID" value="WNH53902.1"/>
    <property type="molecule type" value="Genomic_DNA"/>
</dbReference>
<feature type="region of interest" description="Disordered" evidence="1">
    <location>
        <begin position="1"/>
        <end position="42"/>
    </location>
</feature>
<reference evidence="2 3" key="1">
    <citation type="submission" date="2022-12" db="EMBL/GenBank/DDBJ databases">
        <title>Two new species, Stenotrophomonas aracearum and Stenotrophomonas oahuensis, isolated from Anthurium (Araceae family) in Hawaii.</title>
        <authorList>
            <person name="Chunag S.C."/>
            <person name="Dobhal S."/>
            <person name="Alvarez A."/>
            <person name="Arif M."/>
        </authorList>
    </citation>
    <scope>NUCLEOTIDE SEQUENCE [LARGE SCALE GENOMIC DNA]</scope>
    <source>
        <strain evidence="2 3">A5586</strain>
    </source>
</reference>
<dbReference type="RefSeq" id="WP_311193028.1">
    <property type="nucleotide sequence ID" value="NZ_CP115541.1"/>
</dbReference>
<accession>A0ABY9YT70</accession>
<evidence type="ECO:0000256" key="1">
    <source>
        <dbReference type="SAM" id="MobiDB-lite"/>
    </source>
</evidence>
<evidence type="ECO:0000313" key="2">
    <source>
        <dbReference type="EMBL" id="WNH53902.1"/>
    </source>
</evidence>
<dbReference type="Proteomes" id="UP001302072">
    <property type="component" value="Chromosome"/>
</dbReference>
<feature type="compositionally biased region" description="Basic and acidic residues" evidence="1">
    <location>
        <begin position="24"/>
        <end position="36"/>
    </location>
</feature>
<evidence type="ECO:0008006" key="4">
    <source>
        <dbReference type="Google" id="ProtNLM"/>
    </source>
</evidence>
<sequence>MFRSVGPKPAPAVRSTTPSPQNASHDENNNLRRRAPDTVGNGVVRDDFLESFPPKRAKRAADSIKSAWKDHLKHVANTNQERHFEEYRSTHEDYRTLAYEPENTDVYPLRKLEQDKWVFFCSIAKRPTLRYPIVEMPVESEKAVTVQGRFKDLQTLDDKYVALRPVADGTFMHRDEKRLDPLRATASLVFSAVINEKLIIARNAGTTLFDYLAKGGQLPMIVFQALVQDVDRLHALDVRGGAFVRDIKLENTCIRLPAGEPLPSGPLPSARLIDFEDDVLFGDELLQLRPEHARGTRECQTNALMQDLYAGPGAGRSAAANALDLYALLLMVVAATAPPGSDLQRAALCEHRQIPALDVHPGAMHDGNADLFRPWLEANVQAKHAEDILHLLTNPAVFARKHPERLTLAPMLRFAESTTPSSCARSNS</sequence>
<name>A0ABY9YT70_9GAMM</name>
<proteinExistence type="predicted"/>
<organism evidence="2 3">
    <name type="scientific">Stenotrophomonas oahuensis</name>
    <dbReference type="NCBI Taxonomy" id="3003271"/>
    <lineage>
        <taxon>Bacteria</taxon>
        <taxon>Pseudomonadati</taxon>
        <taxon>Pseudomonadota</taxon>
        <taxon>Gammaproteobacteria</taxon>
        <taxon>Lysobacterales</taxon>
        <taxon>Lysobacteraceae</taxon>
        <taxon>Stenotrophomonas</taxon>
    </lineage>
</organism>
<feature type="compositionally biased region" description="Polar residues" evidence="1">
    <location>
        <begin position="14"/>
        <end position="23"/>
    </location>
</feature>